<protein>
    <submittedName>
        <fullName evidence="4">Uncharacterized protein LOC100901357</fullName>
    </submittedName>
</protein>
<reference evidence="4" key="1">
    <citation type="submission" date="2025-08" db="UniProtKB">
        <authorList>
            <consortium name="RefSeq"/>
        </authorList>
    </citation>
    <scope>IDENTIFICATION</scope>
</reference>
<organism evidence="3 4">
    <name type="scientific">Galendromus occidentalis</name>
    <name type="common">western predatory mite</name>
    <dbReference type="NCBI Taxonomy" id="34638"/>
    <lineage>
        <taxon>Eukaryota</taxon>
        <taxon>Metazoa</taxon>
        <taxon>Ecdysozoa</taxon>
        <taxon>Arthropoda</taxon>
        <taxon>Chelicerata</taxon>
        <taxon>Arachnida</taxon>
        <taxon>Acari</taxon>
        <taxon>Parasitiformes</taxon>
        <taxon>Mesostigmata</taxon>
        <taxon>Gamasina</taxon>
        <taxon>Phytoseioidea</taxon>
        <taxon>Phytoseiidae</taxon>
        <taxon>Typhlodrominae</taxon>
        <taxon>Galendromus</taxon>
    </lineage>
</organism>
<feature type="domain" description="Chitin-binding type-4" evidence="2">
    <location>
        <begin position="24"/>
        <end position="209"/>
    </location>
</feature>
<name>A0AAJ6QTR6_9ACAR</name>
<evidence type="ECO:0000259" key="2">
    <source>
        <dbReference type="Pfam" id="PF03067"/>
    </source>
</evidence>
<dbReference type="Proteomes" id="UP000694867">
    <property type="component" value="Unplaced"/>
</dbReference>
<feature type="signal peptide" evidence="1">
    <location>
        <begin position="1"/>
        <end position="23"/>
    </location>
</feature>
<dbReference type="GeneID" id="100901357"/>
<evidence type="ECO:0000256" key="1">
    <source>
        <dbReference type="SAM" id="SignalP"/>
    </source>
</evidence>
<sequence>MKGYYTACVTLLVTLCVANVVEGHGRLTEPPGRSTAWRFGFKTPPNYNDNELFCGGLGRQHKINGGRCGVCGDPWDVPTPRANEDGGRYGRGVIVRKYYQGETIDVSVDITANHNGRFWFRLCPADGEVNQECFDRHVLHIEGSGDSWELVNNATGLYKFRVRLPENVTCERCVLQWDWTAGNQWNICPDGRGRRGCGPQETFRGCADISIA</sequence>
<evidence type="ECO:0000313" key="4">
    <source>
        <dbReference type="RefSeq" id="XP_003745551.1"/>
    </source>
</evidence>
<keyword evidence="1" id="KW-0732">Signal</keyword>
<dbReference type="PANTHER" id="PTHR21113">
    <property type="entry name" value="AGAP001705-PA"/>
    <property type="match status" value="1"/>
</dbReference>
<gene>
    <name evidence="4" type="primary">LOC100901357</name>
</gene>
<dbReference type="KEGG" id="goe:100901357"/>
<proteinExistence type="predicted"/>
<dbReference type="AlphaFoldDB" id="A0AAJ6QTR6"/>
<accession>A0AAJ6QTR6</accession>
<keyword evidence="3" id="KW-1185">Reference proteome</keyword>
<dbReference type="InterPro" id="IPR004302">
    <property type="entry name" value="Cellulose/chitin-bd_N"/>
</dbReference>
<feature type="chain" id="PRO_5042461214" evidence="1">
    <location>
        <begin position="24"/>
        <end position="212"/>
    </location>
</feature>
<dbReference type="Pfam" id="PF03067">
    <property type="entry name" value="LPMO_10"/>
    <property type="match status" value="1"/>
</dbReference>
<evidence type="ECO:0000313" key="3">
    <source>
        <dbReference type="Proteomes" id="UP000694867"/>
    </source>
</evidence>
<dbReference type="PANTHER" id="PTHR21113:SF4">
    <property type="entry name" value="CHITIN-BINDING TYPE-4 DOMAIN-CONTAINING PROTEIN"/>
    <property type="match status" value="1"/>
</dbReference>
<dbReference type="RefSeq" id="XP_003745551.1">
    <property type="nucleotide sequence ID" value="XM_003745503.2"/>
</dbReference>